<feature type="compositionally biased region" description="Pro residues" evidence="1">
    <location>
        <begin position="112"/>
        <end position="122"/>
    </location>
</feature>
<gene>
    <name evidence="3" type="ORF">SAMN04489713_106101</name>
</gene>
<accession>A0A1I5HAK5</accession>
<keyword evidence="3" id="KW-0378">Hydrolase</keyword>
<dbReference type="SMART" id="SM00490">
    <property type="entry name" value="HELICc"/>
    <property type="match status" value="1"/>
</dbReference>
<dbReference type="RefSeq" id="WP_337959921.1">
    <property type="nucleotide sequence ID" value="NZ_FOVH01000006.1"/>
</dbReference>
<dbReference type="GO" id="GO:0003677">
    <property type="term" value="F:DNA binding"/>
    <property type="evidence" value="ECO:0007669"/>
    <property type="project" value="TreeGrafter"/>
</dbReference>
<sequence length="122" mass="13455">MENVAKVISALHRGEKRLVFCDSRRIVEQLGAALRALGVTTFLSHASLSLDERRRAEEAFAEARDCVIVATSTLELGIDVGDLDRVIQINSPPTVAAFLQRLGRGGRRPRHPPQLPVPRPRP</sequence>
<organism evidence="3 4">
    <name type="scientific">Actinomadura madurae</name>
    <dbReference type="NCBI Taxonomy" id="1993"/>
    <lineage>
        <taxon>Bacteria</taxon>
        <taxon>Bacillati</taxon>
        <taxon>Actinomycetota</taxon>
        <taxon>Actinomycetes</taxon>
        <taxon>Streptosporangiales</taxon>
        <taxon>Thermomonosporaceae</taxon>
        <taxon>Actinomadura</taxon>
    </lineage>
</organism>
<dbReference type="AlphaFoldDB" id="A0A1I5HAK5"/>
<feature type="domain" description="Helicase C-terminal" evidence="2">
    <location>
        <begin position="3"/>
        <end position="122"/>
    </location>
</feature>
<dbReference type="STRING" id="1993.SAMN04489713_106101"/>
<keyword evidence="4" id="KW-1185">Reference proteome</keyword>
<dbReference type="GO" id="GO:0004386">
    <property type="term" value="F:helicase activity"/>
    <property type="evidence" value="ECO:0007669"/>
    <property type="project" value="UniProtKB-KW"/>
</dbReference>
<keyword evidence="3" id="KW-0547">Nucleotide-binding</keyword>
<dbReference type="Gene3D" id="3.40.50.300">
    <property type="entry name" value="P-loop containing nucleotide triphosphate hydrolases"/>
    <property type="match status" value="1"/>
</dbReference>
<evidence type="ECO:0000259" key="2">
    <source>
        <dbReference type="PROSITE" id="PS51194"/>
    </source>
</evidence>
<evidence type="ECO:0000256" key="1">
    <source>
        <dbReference type="SAM" id="MobiDB-lite"/>
    </source>
</evidence>
<proteinExistence type="predicted"/>
<dbReference type="InParanoid" id="A0A1I5HAK5"/>
<keyword evidence="3" id="KW-0347">Helicase</keyword>
<dbReference type="Proteomes" id="UP000183413">
    <property type="component" value="Unassembled WGS sequence"/>
</dbReference>
<name>A0A1I5HAK5_9ACTN</name>
<protein>
    <submittedName>
        <fullName evidence="3">Helicase conserved C-terminal domain-containing protein</fullName>
    </submittedName>
</protein>
<reference evidence="3 4" key="1">
    <citation type="submission" date="2016-10" db="EMBL/GenBank/DDBJ databases">
        <authorList>
            <person name="de Groot N.N."/>
        </authorList>
    </citation>
    <scope>NUCLEOTIDE SEQUENCE [LARGE SCALE GENOMIC DNA]</scope>
    <source>
        <strain evidence="3 4">DSM 43067</strain>
    </source>
</reference>
<dbReference type="PANTHER" id="PTHR47962">
    <property type="entry name" value="ATP-DEPENDENT HELICASE LHR-RELATED-RELATED"/>
    <property type="match status" value="1"/>
</dbReference>
<dbReference type="EMBL" id="FOVH01000006">
    <property type="protein sequence ID" value="SFO45090.1"/>
    <property type="molecule type" value="Genomic_DNA"/>
</dbReference>
<evidence type="ECO:0000313" key="4">
    <source>
        <dbReference type="Proteomes" id="UP000183413"/>
    </source>
</evidence>
<dbReference type="InterPro" id="IPR027417">
    <property type="entry name" value="P-loop_NTPase"/>
</dbReference>
<dbReference type="InterPro" id="IPR001650">
    <property type="entry name" value="Helicase_C-like"/>
</dbReference>
<dbReference type="PANTHER" id="PTHR47962:SF5">
    <property type="entry name" value="ATP-DEPENDENT HELICASE LHR-RELATED"/>
    <property type="match status" value="1"/>
</dbReference>
<feature type="region of interest" description="Disordered" evidence="1">
    <location>
        <begin position="101"/>
        <end position="122"/>
    </location>
</feature>
<keyword evidence="3" id="KW-0067">ATP-binding</keyword>
<dbReference type="SUPFAM" id="SSF52540">
    <property type="entry name" value="P-loop containing nucleoside triphosphate hydrolases"/>
    <property type="match status" value="1"/>
</dbReference>
<dbReference type="PROSITE" id="PS51194">
    <property type="entry name" value="HELICASE_CTER"/>
    <property type="match status" value="1"/>
</dbReference>
<dbReference type="InterPro" id="IPR052511">
    <property type="entry name" value="ATP-dep_Helicase"/>
</dbReference>
<dbReference type="Pfam" id="PF00271">
    <property type="entry name" value="Helicase_C"/>
    <property type="match status" value="1"/>
</dbReference>
<dbReference type="GO" id="GO:0016887">
    <property type="term" value="F:ATP hydrolysis activity"/>
    <property type="evidence" value="ECO:0007669"/>
    <property type="project" value="TreeGrafter"/>
</dbReference>
<evidence type="ECO:0000313" key="3">
    <source>
        <dbReference type="EMBL" id="SFO45090.1"/>
    </source>
</evidence>